<evidence type="ECO:0000256" key="1">
    <source>
        <dbReference type="PROSITE-ProRule" id="PRU00244"/>
    </source>
</evidence>
<dbReference type="Pfam" id="PF03707">
    <property type="entry name" value="MHYT"/>
    <property type="match status" value="2"/>
</dbReference>
<dbReference type="PROSITE" id="PS50930">
    <property type="entry name" value="HTH_LYTTR"/>
    <property type="match status" value="1"/>
</dbReference>
<feature type="transmembrane region" description="Helical" evidence="1">
    <location>
        <begin position="72"/>
        <end position="97"/>
    </location>
</feature>
<feature type="transmembrane region" description="Helical" evidence="1">
    <location>
        <begin position="209"/>
        <end position="233"/>
    </location>
</feature>
<dbReference type="Proteomes" id="UP001164020">
    <property type="component" value="Chromosome"/>
</dbReference>
<gene>
    <name evidence="5" type="ORF">OH818_02310</name>
</gene>
<keyword evidence="1" id="KW-0812">Transmembrane</keyword>
<dbReference type="GO" id="GO:0003677">
    <property type="term" value="F:DNA binding"/>
    <property type="evidence" value="ECO:0007669"/>
    <property type="project" value="UniProtKB-KW"/>
</dbReference>
<feature type="domain" description="MHYT" evidence="3">
    <location>
        <begin position="6"/>
        <end position="193"/>
    </location>
</feature>
<sequence>MLEHSHVSVLVLASLAVSLMASFTGLSLTHGISALPSPQRKLAVAMAAVALGGGIWSMHFVAMLGLELPVLFYYDALTTLISALVAILMVGTALLLMHFRPRTPASITGAGVVVGLGIAAMHYIGMSGMQLCGAIYSPLGLTLAWGASILLGILSFWVIYSDRSRRSIVFGTLCLGVSVFTVHFVAMGGTGFIAGAAGSADGPLLDNATLAMVVTLAAFVICGAFLLTGVTFLPAEGATPGTAPGVATPAGGGAVSAPDAAAAPTPLPPHQAEPAAPQTRQSGDASPRSILVDPPSIAAEVAEAKPAATAPSSAPQPAVPVPYEKDGRTIFIDRSAIAAIRAEGHYTILYVGGQQLFCPWSISEAEARLADPNFIRAHRSYLINVGHVTGFERRKDNGICFFEKTLSLGKVTVSRSRLPAVRHALGV</sequence>
<keyword evidence="6" id="KW-1185">Reference proteome</keyword>
<dbReference type="PANTHER" id="PTHR35152">
    <property type="entry name" value="DOMAIN SIGNALLING PROTEIN, PUTATIVE (AFU_ORTHOLOGUE AFUA_5G11310)-RELATED"/>
    <property type="match status" value="1"/>
</dbReference>
<dbReference type="Gene3D" id="2.40.50.1020">
    <property type="entry name" value="LytTr DNA-binding domain"/>
    <property type="match status" value="1"/>
</dbReference>
<keyword evidence="1" id="KW-1133">Transmembrane helix</keyword>
<feature type="region of interest" description="Disordered" evidence="2">
    <location>
        <begin position="244"/>
        <end position="290"/>
    </location>
</feature>
<evidence type="ECO:0000259" key="3">
    <source>
        <dbReference type="PROSITE" id="PS50924"/>
    </source>
</evidence>
<dbReference type="PANTHER" id="PTHR35152:SF1">
    <property type="entry name" value="DOMAIN SIGNALLING PROTEIN, PUTATIVE (AFU_ORTHOLOGUE AFUA_5G11310)-RELATED"/>
    <property type="match status" value="1"/>
</dbReference>
<feature type="transmembrane region" description="Helical" evidence="1">
    <location>
        <begin position="104"/>
        <end position="124"/>
    </location>
</feature>
<dbReference type="EMBL" id="CP114029">
    <property type="protein sequence ID" value="WAP69174.1"/>
    <property type="molecule type" value="Genomic_DNA"/>
</dbReference>
<dbReference type="SMART" id="SM00850">
    <property type="entry name" value="LytTR"/>
    <property type="match status" value="1"/>
</dbReference>
<dbReference type="Pfam" id="PF04397">
    <property type="entry name" value="LytTR"/>
    <property type="match status" value="1"/>
</dbReference>
<feature type="transmembrane region" description="Helical" evidence="1">
    <location>
        <begin position="42"/>
        <end position="66"/>
    </location>
</feature>
<organism evidence="5 6">
    <name type="scientific">Jiella pelagia</name>
    <dbReference type="NCBI Taxonomy" id="2986949"/>
    <lineage>
        <taxon>Bacteria</taxon>
        <taxon>Pseudomonadati</taxon>
        <taxon>Pseudomonadota</taxon>
        <taxon>Alphaproteobacteria</taxon>
        <taxon>Hyphomicrobiales</taxon>
        <taxon>Aurantimonadaceae</taxon>
        <taxon>Jiella</taxon>
    </lineage>
</organism>
<feature type="transmembrane region" description="Helical" evidence="1">
    <location>
        <begin position="172"/>
        <end position="197"/>
    </location>
</feature>
<feature type="domain" description="HTH LytTR-type" evidence="4">
    <location>
        <begin position="321"/>
        <end position="427"/>
    </location>
</feature>
<keyword evidence="1" id="KW-0472">Membrane</keyword>
<evidence type="ECO:0000313" key="6">
    <source>
        <dbReference type="Proteomes" id="UP001164020"/>
    </source>
</evidence>
<dbReference type="PROSITE" id="PS50924">
    <property type="entry name" value="MHYT"/>
    <property type="match status" value="1"/>
</dbReference>
<dbReference type="InterPro" id="IPR005330">
    <property type="entry name" value="MHYT_dom"/>
</dbReference>
<proteinExistence type="predicted"/>
<feature type="transmembrane region" description="Helical" evidence="1">
    <location>
        <begin position="6"/>
        <end position="30"/>
    </location>
</feature>
<evidence type="ECO:0000313" key="5">
    <source>
        <dbReference type="EMBL" id="WAP69174.1"/>
    </source>
</evidence>
<keyword evidence="5" id="KW-0238">DNA-binding</keyword>
<dbReference type="InterPro" id="IPR012073">
    <property type="entry name" value="LytTR_MHYT"/>
</dbReference>
<dbReference type="RefSeq" id="WP_268881616.1">
    <property type="nucleotide sequence ID" value="NZ_CP114029.1"/>
</dbReference>
<evidence type="ECO:0000256" key="2">
    <source>
        <dbReference type="SAM" id="MobiDB-lite"/>
    </source>
</evidence>
<accession>A0ABY7C013</accession>
<evidence type="ECO:0000259" key="4">
    <source>
        <dbReference type="PROSITE" id="PS50930"/>
    </source>
</evidence>
<name>A0ABY7C013_9HYPH</name>
<protein>
    <submittedName>
        <fullName evidence="5">LytTR family transcriptional regulator DNA-binding domain-containing protein</fullName>
    </submittedName>
</protein>
<feature type="transmembrane region" description="Helical" evidence="1">
    <location>
        <begin position="136"/>
        <end position="160"/>
    </location>
</feature>
<reference evidence="5" key="1">
    <citation type="submission" date="2022-12" db="EMBL/GenBank/DDBJ databases">
        <title>Jiella pelagia sp. nov., isolated from phosphonate enriched culture of Northwest Pacific surface seawater.</title>
        <authorList>
            <person name="Shin D.Y."/>
            <person name="Hwang C.Y."/>
        </authorList>
    </citation>
    <scope>NUCLEOTIDE SEQUENCE</scope>
    <source>
        <strain evidence="5">HL-NP1</strain>
    </source>
</reference>
<dbReference type="InterPro" id="IPR007492">
    <property type="entry name" value="LytTR_DNA-bd_dom"/>
</dbReference>
<dbReference type="PIRSF" id="PIRSF036615">
    <property type="entry name" value="MHYT_LytTR"/>
    <property type="match status" value="1"/>
</dbReference>
<feature type="compositionally biased region" description="Low complexity" evidence="2">
    <location>
        <begin position="244"/>
        <end position="264"/>
    </location>
</feature>